<keyword evidence="10" id="KW-1185">Reference proteome</keyword>
<dbReference type="Gene3D" id="3.40.390.30">
    <property type="entry name" value="Metalloproteases ('zincins'), catalytic domain"/>
    <property type="match status" value="1"/>
</dbReference>
<dbReference type="GO" id="GO:0006364">
    <property type="term" value="P:rRNA processing"/>
    <property type="evidence" value="ECO:0007669"/>
    <property type="project" value="UniProtKB-UniRule"/>
</dbReference>
<keyword evidence="6 8" id="KW-0378">Hydrolase</keyword>
<keyword evidence="5 8" id="KW-0255">Endonuclease</keyword>
<evidence type="ECO:0000256" key="2">
    <source>
        <dbReference type="ARBA" id="ARBA00022517"/>
    </source>
</evidence>
<feature type="binding site" evidence="8">
    <location>
        <position position="125"/>
    </location>
    <ligand>
        <name>Zn(2+)</name>
        <dbReference type="ChEBI" id="CHEBI:29105"/>
        <note>catalytic</note>
    </ligand>
</feature>
<evidence type="ECO:0000313" key="9">
    <source>
        <dbReference type="EMBL" id="KDN96481.1"/>
    </source>
</evidence>
<comment type="cofactor">
    <cofactor evidence="8">
        <name>Zn(2+)</name>
        <dbReference type="ChEBI" id="CHEBI:29105"/>
    </cofactor>
    <text evidence="8">Binds 1 zinc ion.</text>
</comment>
<dbReference type="GO" id="GO:0008270">
    <property type="term" value="F:zinc ion binding"/>
    <property type="evidence" value="ECO:0007669"/>
    <property type="project" value="UniProtKB-UniRule"/>
</dbReference>
<accession>A0A067A1I0</accession>
<comment type="similarity">
    <text evidence="1 8">Belongs to the endoribonuclease YbeY family.</text>
</comment>
<dbReference type="STRING" id="28885.EI16_09470"/>
<evidence type="ECO:0000256" key="5">
    <source>
        <dbReference type="ARBA" id="ARBA00022759"/>
    </source>
</evidence>
<keyword evidence="2 8" id="KW-0690">Ribosome biogenesis</keyword>
<evidence type="ECO:0000256" key="6">
    <source>
        <dbReference type="ARBA" id="ARBA00022801"/>
    </source>
</evidence>
<dbReference type="PANTHER" id="PTHR46986">
    <property type="entry name" value="ENDORIBONUCLEASE YBEY, CHLOROPLASTIC"/>
    <property type="match status" value="1"/>
</dbReference>
<evidence type="ECO:0000256" key="7">
    <source>
        <dbReference type="ARBA" id="ARBA00022833"/>
    </source>
</evidence>
<reference evidence="9 10" key="1">
    <citation type="submission" date="2014-04" db="EMBL/GenBank/DDBJ databases">
        <title>Draft genome sequence of Hydrogenovibrio marinus MH-110, a model organism for aerobic H2 metabolism.</title>
        <authorList>
            <person name="Cha H.J."/>
            <person name="Jo B.H."/>
            <person name="Hwang B.H."/>
        </authorList>
    </citation>
    <scope>NUCLEOTIDE SEQUENCE [LARGE SCALE GENOMIC DNA]</scope>
    <source>
        <strain evidence="9 10">MH-110</strain>
    </source>
</reference>
<dbReference type="EMBL" id="JMIU01000001">
    <property type="protein sequence ID" value="KDN96481.1"/>
    <property type="molecule type" value="Genomic_DNA"/>
</dbReference>
<dbReference type="EC" id="3.1.-.-" evidence="8"/>
<feature type="binding site" evidence="8">
    <location>
        <position position="121"/>
    </location>
    <ligand>
        <name>Zn(2+)</name>
        <dbReference type="ChEBI" id="CHEBI:29105"/>
        <note>catalytic</note>
    </ligand>
</feature>
<keyword evidence="8" id="KW-0698">rRNA processing</keyword>
<dbReference type="PROSITE" id="PS01306">
    <property type="entry name" value="UPF0054"/>
    <property type="match status" value="1"/>
</dbReference>
<sequence>MIHIDYQVELVSSESIELPTLEQCESWVAASLMQDWASGEVEMVIRIVEENESQTLNRDYRGKDYPTNVLSFPFENPPGLLELEEELPYLGDLVICAPVVAREAAEQHKPIIAHWAHMIVHGCLHLQGYDHMNDAEAEEMEALETEILTGLGFDSPYQPIEE</sequence>
<dbReference type="GO" id="GO:0005737">
    <property type="term" value="C:cytoplasm"/>
    <property type="evidence" value="ECO:0007669"/>
    <property type="project" value="UniProtKB-SubCell"/>
</dbReference>
<evidence type="ECO:0000256" key="8">
    <source>
        <dbReference type="HAMAP-Rule" id="MF_00009"/>
    </source>
</evidence>
<evidence type="ECO:0000256" key="3">
    <source>
        <dbReference type="ARBA" id="ARBA00022722"/>
    </source>
</evidence>
<evidence type="ECO:0000313" key="10">
    <source>
        <dbReference type="Proteomes" id="UP000027341"/>
    </source>
</evidence>
<comment type="function">
    <text evidence="8">Single strand-specific metallo-endoribonuclease involved in late-stage 70S ribosome quality control and in maturation of the 3' terminus of the 16S rRNA.</text>
</comment>
<organism evidence="9 10">
    <name type="scientific">Hydrogenovibrio marinus</name>
    <dbReference type="NCBI Taxonomy" id="28885"/>
    <lineage>
        <taxon>Bacteria</taxon>
        <taxon>Pseudomonadati</taxon>
        <taxon>Pseudomonadota</taxon>
        <taxon>Gammaproteobacteria</taxon>
        <taxon>Thiotrichales</taxon>
        <taxon>Piscirickettsiaceae</taxon>
        <taxon>Hydrogenovibrio</taxon>
    </lineage>
</organism>
<dbReference type="Pfam" id="PF02130">
    <property type="entry name" value="YbeY"/>
    <property type="match status" value="1"/>
</dbReference>
<dbReference type="InterPro" id="IPR020549">
    <property type="entry name" value="YbeY_CS"/>
</dbReference>
<dbReference type="PANTHER" id="PTHR46986:SF1">
    <property type="entry name" value="ENDORIBONUCLEASE YBEY, CHLOROPLASTIC"/>
    <property type="match status" value="1"/>
</dbReference>
<dbReference type="AlphaFoldDB" id="A0A067A1I0"/>
<dbReference type="HAMAP" id="MF_00009">
    <property type="entry name" value="Endoribonucl_YbeY"/>
    <property type="match status" value="1"/>
</dbReference>
<evidence type="ECO:0000256" key="1">
    <source>
        <dbReference type="ARBA" id="ARBA00010875"/>
    </source>
</evidence>
<proteinExistence type="inferred from homology"/>
<dbReference type="GO" id="GO:0004222">
    <property type="term" value="F:metalloendopeptidase activity"/>
    <property type="evidence" value="ECO:0007669"/>
    <property type="project" value="InterPro"/>
</dbReference>
<protein>
    <recommendedName>
        <fullName evidence="8">Endoribonuclease YbeY</fullName>
        <ecNumber evidence="8">3.1.-.-</ecNumber>
    </recommendedName>
</protein>
<comment type="caution">
    <text evidence="9">The sequence shown here is derived from an EMBL/GenBank/DDBJ whole genome shotgun (WGS) entry which is preliminary data.</text>
</comment>
<keyword evidence="3 8" id="KW-0540">Nuclease</keyword>
<dbReference type="GO" id="GO:0004521">
    <property type="term" value="F:RNA endonuclease activity"/>
    <property type="evidence" value="ECO:0007669"/>
    <property type="project" value="UniProtKB-UniRule"/>
</dbReference>
<dbReference type="Proteomes" id="UP000027341">
    <property type="component" value="Unassembled WGS sequence"/>
</dbReference>
<keyword evidence="7 8" id="KW-0862">Zinc</keyword>
<dbReference type="InterPro" id="IPR023091">
    <property type="entry name" value="MetalPrtase_cat_dom_sf_prd"/>
</dbReference>
<dbReference type="SUPFAM" id="SSF55486">
    <property type="entry name" value="Metalloproteases ('zincins'), catalytic domain"/>
    <property type="match status" value="1"/>
</dbReference>
<dbReference type="InterPro" id="IPR002036">
    <property type="entry name" value="YbeY"/>
</dbReference>
<keyword evidence="8" id="KW-0963">Cytoplasm</keyword>
<keyword evidence="4 8" id="KW-0479">Metal-binding</keyword>
<evidence type="ECO:0000256" key="4">
    <source>
        <dbReference type="ARBA" id="ARBA00022723"/>
    </source>
</evidence>
<dbReference type="NCBIfam" id="TIGR00043">
    <property type="entry name" value="rRNA maturation RNase YbeY"/>
    <property type="match status" value="1"/>
</dbReference>
<name>A0A067A1I0_HYDMR</name>
<feature type="binding site" evidence="8">
    <location>
        <position position="131"/>
    </location>
    <ligand>
        <name>Zn(2+)</name>
        <dbReference type="ChEBI" id="CHEBI:29105"/>
        <note>catalytic</note>
    </ligand>
</feature>
<dbReference type="RefSeq" id="WP_029912730.1">
    <property type="nucleotide sequence ID" value="NZ_AP020335.1"/>
</dbReference>
<gene>
    <name evidence="8" type="primary">ybeY</name>
    <name evidence="9" type="ORF">EI16_09470</name>
</gene>
<comment type="subcellular location">
    <subcellularLocation>
        <location evidence="8">Cytoplasm</location>
    </subcellularLocation>
</comment>